<dbReference type="Gene3D" id="3.30.710.10">
    <property type="entry name" value="Potassium Channel Kv1.1, Chain A"/>
    <property type="match status" value="1"/>
</dbReference>
<dbReference type="AlphaFoldDB" id="A0A915KA74"/>
<dbReference type="PROSITE" id="PS50097">
    <property type="entry name" value="BTB"/>
    <property type="match status" value="1"/>
</dbReference>
<evidence type="ECO:0000313" key="4">
    <source>
        <dbReference type="Proteomes" id="UP000887565"/>
    </source>
</evidence>
<keyword evidence="1" id="KW-0217">Developmental protein</keyword>
<dbReference type="Pfam" id="PF00651">
    <property type="entry name" value="BTB"/>
    <property type="match status" value="1"/>
</dbReference>
<dbReference type="PANTHER" id="PTHR23231:SF17">
    <property type="entry name" value="BTB DOMAIN-CONTAINING PROTEIN"/>
    <property type="match status" value="1"/>
</dbReference>
<dbReference type="GO" id="GO:0007281">
    <property type="term" value="P:germ cell development"/>
    <property type="evidence" value="ECO:0007669"/>
    <property type="project" value="InterPro"/>
</dbReference>
<dbReference type="InterPro" id="IPR043380">
    <property type="entry name" value="Gcl-like"/>
</dbReference>
<reference evidence="5" key="1">
    <citation type="submission" date="2022-11" db="UniProtKB">
        <authorList>
            <consortium name="WormBaseParasite"/>
        </authorList>
    </citation>
    <scope>IDENTIFICATION</scope>
</reference>
<dbReference type="SMART" id="SM00225">
    <property type="entry name" value="BTB"/>
    <property type="match status" value="1"/>
</dbReference>
<proteinExistence type="predicted"/>
<dbReference type="SUPFAM" id="SSF54695">
    <property type="entry name" value="POZ domain"/>
    <property type="match status" value="1"/>
</dbReference>
<organism evidence="4 5">
    <name type="scientific">Romanomermis culicivorax</name>
    <name type="common">Nematode worm</name>
    <dbReference type="NCBI Taxonomy" id="13658"/>
    <lineage>
        <taxon>Eukaryota</taxon>
        <taxon>Metazoa</taxon>
        <taxon>Ecdysozoa</taxon>
        <taxon>Nematoda</taxon>
        <taxon>Enoplea</taxon>
        <taxon>Dorylaimia</taxon>
        <taxon>Mermithida</taxon>
        <taxon>Mermithoidea</taxon>
        <taxon>Mermithidae</taxon>
        <taxon>Romanomermis</taxon>
    </lineage>
</organism>
<evidence type="ECO:0000259" key="3">
    <source>
        <dbReference type="PROSITE" id="PS50097"/>
    </source>
</evidence>
<dbReference type="Proteomes" id="UP000887565">
    <property type="component" value="Unplaced"/>
</dbReference>
<evidence type="ECO:0000256" key="2">
    <source>
        <dbReference type="SAM" id="MobiDB-lite"/>
    </source>
</evidence>
<feature type="region of interest" description="Disordered" evidence="2">
    <location>
        <begin position="1"/>
        <end position="32"/>
    </location>
</feature>
<dbReference type="InterPro" id="IPR011333">
    <property type="entry name" value="SKP1/BTB/POZ_sf"/>
</dbReference>
<sequence length="381" mass="43478">MGVPYSLFGGGGSSSKRPHEDSDEDEVDSNRIPARKKLKTADYIYEQLFVKGCGSDVTVHALGKEWNLHKIYLSQSPYFSSMFNGNWVESRQKSIQMSVPNSVITIKSLDQAFGSLYHDEIDIDCDEVINLVAAATLLQLDCLVSQCADVMLENIRLKYVISYYIASEENGLTAVKEACLKWLRTNLLRWLYVKCEQEVAKSSKKNIPSLKSVANAWLADFKGKKESFLETVSGLKFASVFSALRLQNILALEKSVHVIIDDNIIPRNITDQYLALKWQMQLCIENENKTDEPNEEASFLKEIDPTFFYKCAIRCGRDLAQDIPINWRWTGYNHGIDILISHRYRLVDFKLSAHRSENEKLASTYEIIIMDIFCRTSYSLS</sequence>
<name>A0A915KA74_ROMCU</name>
<evidence type="ECO:0000256" key="1">
    <source>
        <dbReference type="ARBA" id="ARBA00022473"/>
    </source>
</evidence>
<dbReference type="OMA" id="FPLHVIF"/>
<dbReference type="PANTHER" id="PTHR23231">
    <property type="entry name" value="GERM CELL-LESS PROTEIN"/>
    <property type="match status" value="1"/>
</dbReference>
<dbReference type="WBParaSite" id="nRc.2.0.1.t35597-RA">
    <property type="protein sequence ID" value="nRc.2.0.1.t35597-RA"/>
    <property type="gene ID" value="nRc.2.0.1.g35597"/>
</dbReference>
<dbReference type="InterPro" id="IPR000210">
    <property type="entry name" value="BTB/POZ_dom"/>
</dbReference>
<protein>
    <submittedName>
        <fullName evidence="5">BTB domain-containing protein</fullName>
    </submittedName>
</protein>
<accession>A0A915KA74</accession>
<keyword evidence="4" id="KW-1185">Reference proteome</keyword>
<feature type="domain" description="BTB" evidence="3">
    <location>
        <begin position="55"/>
        <end position="125"/>
    </location>
</feature>
<evidence type="ECO:0000313" key="5">
    <source>
        <dbReference type="WBParaSite" id="nRc.2.0.1.t35597-RA"/>
    </source>
</evidence>